<proteinExistence type="predicted"/>
<name>A0AB33KFE8_9ACTN</name>
<evidence type="ECO:0000313" key="1">
    <source>
        <dbReference type="EMBL" id="BFP53371.1"/>
    </source>
</evidence>
<evidence type="ECO:0008006" key="2">
    <source>
        <dbReference type="Google" id="ProtNLM"/>
    </source>
</evidence>
<organism evidence="1">
    <name type="scientific">Streptomyces sp. CMC78</name>
    <dbReference type="NCBI Taxonomy" id="3231512"/>
    <lineage>
        <taxon>Bacteria</taxon>
        <taxon>Bacillati</taxon>
        <taxon>Actinomycetota</taxon>
        <taxon>Actinomycetes</taxon>
        <taxon>Kitasatosporales</taxon>
        <taxon>Streptomycetaceae</taxon>
        <taxon>Streptomyces</taxon>
    </lineage>
</organism>
<dbReference type="KEGG" id="stcm:SCMC78_31780"/>
<dbReference type="AlphaFoldDB" id="A0AB33KFE8"/>
<gene>
    <name evidence="1" type="ORF">SCMC78_31780</name>
</gene>
<accession>A0AB33KFE8</accession>
<reference evidence="1" key="1">
    <citation type="submission" date="2024-07" db="EMBL/GenBank/DDBJ databases">
        <title>Complete genome sequences of cellulolytic bacteria, Kitasatospora sp. CMC57 and Streptomyces sp. CMC78, isolated from Japanese agricultural soil.</title>
        <authorList>
            <person name="Hashimoto T."/>
            <person name="Ito M."/>
            <person name="Iwamoto M."/>
            <person name="Fukahori D."/>
            <person name="Shoda T."/>
            <person name="Sakoda M."/>
            <person name="Morohoshi T."/>
            <person name="Mitsuboshi M."/>
            <person name="Nishizawa T."/>
        </authorList>
    </citation>
    <scope>NUCLEOTIDE SEQUENCE</scope>
    <source>
        <strain evidence="1">CMC78</strain>
    </source>
</reference>
<protein>
    <recommendedName>
        <fullName evidence="2">Secreted protein</fullName>
    </recommendedName>
</protein>
<dbReference type="EMBL" id="AP035884">
    <property type="protein sequence ID" value="BFP53371.1"/>
    <property type="molecule type" value="Genomic_DNA"/>
</dbReference>
<sequence length="94" mass="9230">MVPVPVSAALELPAPGSRMLILEPSTAAALMAPSAVAGVVTPLCPSRLMSAVPVVRSTTVATLSAVEEPESAAAGAIVSTRAPAVPAAMMAAPR</sequence>